<keyword evidence="4" id="KW-0788">Thiol protease</keyword>
<name>A0A1B4VC67_9GAMM</name>
<evidence type="ECO:0000256" key="1">
    <source>
        <dbReference type="ARBA" id="ARBA00007074"/>
    </source>
</evidence>
<dbReference type="GO" id="GO:0008234">
    <property type="term" value="F:cysteine-type peptidase activity"/>
    <property type="evidence" value="ECO:0007669"/>
    <property type="project" value="UniProtKB-KW"/>
</dbReference>
<dbReference type="SUPFAM" id="SSF54001">
    <property type="entry name" value="Cysteine proteinases"/>
    <property type="match status" value="1"/>
</dbReference>
<dbReference type="EMBL" id="AP014936">
    <property type="protein sequence ID" value="BAU48811.1"/>
    <property type="molecule type" value="Genomic_DNA"/>
</dbReference>
<dbReference type="InterPro" id="IPR038765">
    <property type="entry name" value="Papain-like_cys_pep_sf"/>
</dbReference>
<keyword evidence="2" id="KW-0645">Protease</keyword>
<feature type="chain" id="PRO_5008571325" evidence="5">
    <location>
        <begin position="25"/>
        <end position="157"/>
    </location>
</feature>
<dbReference type="InterPro" id="IPR051202">
    <property type="entry name" value="Peptidase_C40"/>
</dbReference>
<dbReference type="PANTHER" id="PTHR47053:SF1">
    <property type="entry name" value="MUREIN DD-ENDOPEPTIDASE MEPH-RELATED"/>
    <property type="match status" value="1"/>
</dbReference>
<evidence type="ECO:0000259" key="6">
    <source>
        <dbReference type="PROSITE" id="PS51935"/>
    </source>
</evidence>
<dbReference type="OrthoDB" id="9807055at2"/>
<dbReference type="InterPro" id="IPR000064">
    <property type="entry name" value="NLP_P60_dom"/>
</dbReference>
<dbReference type="PROSITE" id="PS51935">
    <property type="entry name" value="NLPC_P60"/>
    <property type="match status" value="1"/>
</dbReference>
<evidence type="ECO:0000256" key="4">
    <source>
        <dbReference type="ARBA" id="ARBA00022807"/>
    </source>
</evidence>
<gene>
    <name evidence="7" type="ORF">SVA_2261</name>
</gene>
<dbReference type="RefSeq" id="WP_096461289.1">
    <property type="nucleotide sequence ID" value="NZ_AP014936.1"/>
</dbReference>
<keyword evidence="8" id="KW-1185">Reference proteome</keyword>
<comment type="similarity">
    <text evidence="1">Belongs to the peptidase C40 family.</text>
</comment>
<sequence>MIVACRLRLAVVPALLAVALGACSSAPTRPQTAEVGTRAAEHALRMVGVPYRYGGSSPRGFDCSGLVQYSYARAGARIPRSTKAQRARSHPVSRRQLRRGDLLFFNQEGKRASHVGIYLGNNRFVHAPSSGKSVYVADITDPYWRRHFHEARRPLIE</sequence>
<protein>
    <submittedName>
        <fullName evidence="7">Peptidase P60</fullName>
    </submittedName>
</protein>
<proteinExistence type="inferred from homology"/>
<keyword evidence="5" id="KW-0732">Signal</keyword>
<dbReference type="Gene3D" id="3.90.1720.10">
    <property type="entry name" value="endopeptidase domain like (from Nostoc punctiforme)"/>
    <property type="match status" value="1"/>
</dbReference>
<evidence type="ECO:0000313" key="8">
    <source>
        <dbReference type="Proteomes" id="UP000218899"/>
    </source>
</evidence>
<dbReference type="GO" id="GO:0006508">
    <property type="term" value="P:proteolysis"/>
    <property type="evidence" value="ECO:0007669"/>
    <property type="project" value="UniProtKB-KW"/>
</dbReference>
<reference evidence="7 8" key="1">
    <citation type="submission" date="2015-08" db="EMBL/GenBank/DDBJ databases">
        <title>Complete genome sequence of Sulfurifustis variabilis.</title>
        <authorList>
            <person name="Miura A."/>
            <person name="Kojima H."/>
            <person name="Fukui M."/>
        </authorList>
    </citation>
    <scope>NUCLEOTIDE SEQUENCE [LARGE SCALE GENOMIC DNA]</scope>
    <source>
        <strain evidence="8">skN76</strain>
    </source>
</reference>
<dbReference type="PROSITE" id="PS51257">
    <property type="entry name" value="PROKAR_LIPOPROTEIN"/>
    <property type="match status" value="1"/>
</dbReference>
<accession>A0A1B4VC67</accession>
<keyword evidence="3" id="KW-0378">Hydrolase</keyword>
<dbReference type="PANTHER" id="PTHR47053">
    <property type="entry name" value="MUREIN DD-ENDOPEPTIDASE MEPH-RELATED"/>
    <property type="match status" value="1"/>
</dbReference>
<dbReference type="Proteomes" id="UP000218899">
    <property type="component" value="Chromosome"/>
</dbReference>
<dbReference type="KEGG" id="sva:SVA_2261"/>
<evidence type="ECO:0000256" key="2">
    <source>
        <dbReference type="ARBA" id="ARBA00022670"/>
    </source>
</evidence>
<evidence type="ECO:0000256" key="3">
    <source>
        <dbReference type="ARBA" id="ARBA00022801"/>
    </source>
</evidence>
<evidence type="ECO:0000256" key="5">
    <source>
        <dbReference type="SAM" id="SignalP"/>
    </source>
</evidence>
<evidence type="ECO:0000313" key="7">
    <source>
        <dbReference type="EMBL" id="BAU48811.1"/>
    </source>
</evidence>
<organism evidence="7 8">
    <name type="scientific">Sulfurifustis variabilis</name>
    <dbReference type="NCBI Taxonomy" id="1675686"/>
    <lineage>
        <taxon>Bacteria</taxon>
        <taxon>Pseudomonadati</taxon>
        <taxon>Pseudomonadota</taxon>
        <taxon>Gammaproteobacteria</taxon>
        <taxon>Acidiferrobacterales</taxon>
        <taxon>Acidiferrobacteraceae</taxon>
        <taxon>Sulfurifustis</taxon>
    </lineage>
</organism>
<dbReference type="Pfam" id="PF00877">
    <property type="entry name" value="NLPC_P60"/>
    <property type="match status" value="1"/>
</dbReference>
<feature type="domain" description="NlpC/P60" evidence="6">
    <location>
        <begin position="33"/>
        <end position="155"/>
    </location>
</feature>
<dbReference type="AlphaFoldDB" id="A0A1B4VC67"/>
<feature type="signal peptide" evidence="5">
    <location>
        <begin position="1"/>
        <end position="24"/>
    </location>
</feature>